<protein>
    <submittedName>
        <fullName evidence="1">Uncharacterized protein</fullName>
    </submittedName>
</protein>
<comment type="caution">
    <text evidence="1">The sequence shown here is derived from an EMBL/GenBank/DDBJ whole genome shotgun (WGS) entry which is preliminary data.</text>
</comment>
<proteinExistence type="predicted"/>
<evidence type="ECO:0000313" key="1">
    <source>
        <dbReference type="EMBL" id="MPM78313.1"/>
    </source>
</evidence>
<dbReference type="AlphaFoldDB" id="A0A645CMY8"/>
<gene>
    <name evidence="1" type="ORF">SDC9_125324</name>
</gene>
<sequence length="103" mass="11143">MRGGEQVRGSVFSRIVHQRSGTIRGPVDNKCNNPAPGLNIFGITNQVGMAGLHGVSGFCSTEKPAKIVIDFAYLYFSFKCGILRLLVFHDNFIAGNGLDGKEI</sequence>
<organism evidence="1">
    <name type="scientific">bioreactor metagenome</name>
    <dbReference type="NCBI Taxonomy" id="1076179"/>
    <lineage>
        <taxon>unclassified sequences</taxon>
        <taxon>metagenomes</taxon>
        <taxon>ecological metagenomes</taxon>
    </lineage>
</organism>
<accession>A0A645CMY8</accession>
<reference evidence="1" key="1">
    <citation type="submission" date="2019-08" db="EMBL/GenBank/DDBJ databases">
        <authorList>
            <person name="Kucharzyk K."/>
            <person name="Murdoch R.W."/>
            <person name="Higgins S."/>
            <person name="Loffler F."/>
        </authorList>
    </citation>
    <scope>NUCLEOTIDE SEQUENCE</scope>
</reference>
<dbReference type="EMBL" id="VSSQ01028559">
    <property type="protein sequence ID" value="MPM78313.1"/>
    <property type="molecule type" value="Genomic_DNA"/>
</dbReference>
<name>A0A645CMY8_9ZZZZ</name>